<dbReference type="Pfam" id="PF17863">
    <property type="entry name" value="AAA_lid_2"/>
    <property type="match status" value="1"/>
</dbReference>
<dbReference type="CDD" id="cd00009">
    <property type="entry name" value="AAA"/>
    <property type="match status" value="1"/>
</dbReference>
<name>A0A0P0RJF3_9BURK</name>
<dbReference type="KEGG" id="bcai:K788_0000092"/>
<dbReference type="InterPro" id="IPR027417">
    <property type="entry name" value="P-loop_NTPase"/>
</dbReference>
<dbReference type="Gene3D" id="1.10.8.80">
    <property type="entry name" value="Magnesium chelatase subunit I, C-Terminal domain"/>
    <property type="match status" value="1"/>
</dbReference>
<dbReference type="AlphaFoldDB" id="A0A0P0RJF3"/>
<protein>
    <submittedName>
        <fullName evidence="2">MoxR-like ATPase</fullName>
    </submittedName>
</protein>
<dbReference type="InterPro" id="IPR011703">
    <property type="entry name" value="ATPase_AAA-3"/>
</dbReference>
<dbReference type="PANTHER" id="PTHR42759">
    <property type="entry name" value="MOXR FAMILY PROTEIN"/>
    <property type="match status" value="1"/>
</dbReference>
<evidence type="ECO:0000259" key="1">
    <source>
        <dbReference type="SMART" id="SM00382"/>
    </source>
</evidence>
<dbReference type="InterPro" id="IPR041628">
    <property type="entry name" value="ChlI/MoxR_AAA_lid"/>
</dbReference>
<dbReference type="SUPFAM" id="SSF52540">
    <property type="entry name" value="P-loop containing nucleoside triphosphate hydrolases"/>
    <property type="match status" value="1"/>
</dbReference>
<reference evidence="2 3" key="1">
    <citation type="journal article" date="2014" name="Genome Announc.">
        <title>Draft Genome Sequence of the Haloacid-Degrading Burkholderia caribensis Strain MBA4.</title>
        <authorList>
            <person name="Pan Y."/>
            <person name="Kong K.F."/>
            <person name="Tsang J.S."/>
        </authorList>
    </citation>
    <scope>NUCLEOTIDE SEQUENCE [LARGE SCALE GENOMIC DNA]</scope>
    <source>
        <strain evidence="2 3">MBA4</strain>
    </source>
</reference>
<dbReference type="PIRSF" id="PIRSF002849">
    <property type="entry name" value="AAA_ATPase_chaperone_MoxR_prd"/>
    <property type="match status" value="1"/>
</dbReference>
<organism evidence="2 3">
    <name type="scientific">Paraburkholderia caribensis MBA4</name>
    <dbReference type="NCBI Taxonomy" id="1323664"/>
    <lineage>
        <taxon>Bacteria</taxon>
        <taxon>Pseudomonadati</taxon>
        <taxon>Pseudomonadota</taxon>
        <taxon>Betaproteobacteria</taxon>
        <taxon>Burkholderiales</taxon>
        <taxon>Burkholderiaceae</taxon>
        <taxon>Paraburkholderia</taxon>
    </lineage>
</organism>
<dbReference type="InterPro" id="IPR050764">
    <property type="entry name" value="CbbQ/NirQ/NorQ/GpvN"/>
</dbReference>
<evidence type="ECO:0000313" key="3">
    <source>
        <dbReference type="Proteomes" id="UP000019146"/>
    </source>
</evidence>
<sequence>MDREELLEDWRTLALDIEHQVENAVIGQSETIRLINVALFARGHVLLEGGVGVGKTTILRAFARAIGGDFERVEGTIDLMPGDLVYHTYVDAEGKPRIEPGPLIKHGERLATFFFNEINRARPQVQSLLLRAMAERSVFAFDREYRFPYMTVFADRNKVEKEETFELAAAARDRFMFELNMSTPEDVPARRALVFDPDFHDTEALLARVTTDVLPWQRLNAIGASIQRTIHASEAIERYALDIWRATENPLQFDITLDDVDMQRLILAGASPRGMSALLRAARVVAWLDGRTFLMPEDIHRVLLPTLGHRVYFTPIYELRRQELSDALMTQIVSRIAAP</sequence>
<accession>A0A0P0RJF3</accession>
<dbReference type="Gene3D" id="3.40.50.300">
    <property type="entry name" value="P-loop containing nucleotide triphosphate hydrolases"/>
    <property type="match status" value="1"/>
</dbReference>
<gene>
    <name evidence="2" type="ORF">K788_0000092</name>
</gene>
<dbReference type="EMBL" id="CP012747">
    <property type="protein sequence ID" value="ALL68903.1"/>
    <property type="molecule type" value="Genomic_DNA"/>
</dbReference>
<dbReference type="PANTHER" id="PTHR42759:SF6">
    <property type="entry name" value="REGULATORY PROTEIN-RELATED"/>
    <property type="match status" value="1"/>
</dbReference>
<dbReference type="Proteomes" id="UP000019146">
    <property type="component" value="Chromosome 2"/>
</dbReference>
<dbReference type="SMART" id="SM00382">
    <property type="entry name" value="AAA"/>
    <property type="match status" value="1"/>
</dbReference>
<feature type="domain" description="AAA+ ATPase" evidence="1">
    <location>
        <begin position="41"/>
        <end position="185"/>
    </location>
</feature>
<dbReference type="InterPro" id="IPR003593">
    <property type="entry name" value="AAA+_ATPase"/>
</dbReference>
<evidence type="ECO:0000313" key="2">
    <source>
        <dbReference type="EMBL" id="ALL68903.1"/>
    </source>
</evidence>
<dbReference type="GO" id="GO:0016887">
    <property type="term" value="F:ATP hydrolysis activity"/>
    <property type="evidence" value="ECO:0007669"/>
    <property type="project" value="InterPro"/>
</dbReference>
<dbReference type="GO" id="GO:0005524">
    <property type="term" value="F:ATP binding"/>
    <property type="evidence" value="ECO:0007669"/>
    <property type="project" value="InterPro"/>
</dbReference>
<dbReference type="Pfam" id="PF07726">
    <property type="entry name" value="AAA_3"/>
    <property type="match status" value="1"/>
</dbReference>
<dbReference type="RefSeq" id="WP_035997230.1">
    <property type="nucleotide sequence ID" value="NZ_CP012747.1"/>
</dbReference>
<dbReference type="GeneID" id="69972550"/>
<proteinExistence type="predicted"/>